<keyword evidence="7" id="KW-0406">Ion transport</keyword>
<dbReference type="InterPro" id="IPR050298">
    <property type="entry name" value="Gram-neg_bact_OMP"/>
</dbReference>
<evidence type="ECO:0000256" key="9">
    <source>
        <dbReference type="ARBA" id="ARBA00023136"/>
    </source>
</evidence>
<evidence type="ECO:0000256" key="5">
    <source>
        <dbReference type="ARBA" id="ARBA00022692"/>
    </source>
</evidence>
<keyword evidence="4" id="KW-1134">Transmembrane beta strand</keyword>
<dbReference type="InterPro" id="IPR023614">
    <property type="entry name" value="Porin_dom_sf"/>
</dbReference>
<evidence type="ECO:0000259" key="12">
    <source>
        <dbReference type="Pfam" id="PF13609"/>
    </source>
</evidence>
<protein>
    <submittedName>
        <fullName evidence="13">Porin</fullName>
    </submittedName>
</protein>
<dbReference type="PANTHER" id="PTHR34501">
    <property type="entry name" value="PROTEIN YDDL-RELATED"/>
    <property type="match status" value="1"/>
</dbReference>
<name>A0ABU8WGR1_9BURK</name>
<evidence type="ECO:0000256" key="11">
    <source>
        <dbReference type="SAM" id="SignalP"/>
    </source>
</evidence>
<evidence type="ECO:0000313" key="14">
    <source>
        <dbReference type="Proteomes" id="UP001385892"/>
    </source>
</evidence>
<evidence type="ECO:0000256" key="4">
    <source>
        <dbReference type="ARBA" id="ARBA00022452"/>
    </source>
</evidence>
<dbReference type="PRINTS" id="PR00184">
    <property type="entry name" value="NEISSPPORIN"/>
</dbReference>
<accession>A0ABU8WGR1</accession>
<comment type="caution">
    <text evidence="13">The sequence shown here is derived from an EMBL/GenBank/DDBJ whole genome shotgun (WGS) entry which is preliminary data.</text>
</comment>
<keyword evidence="9" id="KW-0472">Membrane</keyword>
<sequence length="446" mass="46415">MKKSLVALAALAVAGAASAQSSVTLFGVVDAAVSYYQTTSKFIGNAGTPLVNFVGGPDLKQSQTLLSNGAYNSSRIGFRGTEDLGGGLAASFWLESPITNDDGAVGAASFTRRSTVSLSGGFGELRLGRDYTPTFWNDTVFDPFGTNGVGTNLIFTMNAGPRSIVANPAGGVALNRGLFSNTQNVRASNSIGYFLPPNLGGFYGQVQYALNEAVKYDGATACTLSAAGVASFGCAPNVLNSQRTGRYVGGRFGYANGGLDVAASYGQSTTGDDFYAGTTTNVKIGNLGASYDFGVVKLFGEISQTKNDIKQDPVYIAQFGSGSYKGQGFLVGATVPVGPGLIRVSYSSVKVKYTSAPTLAAFSLFTVAEDPKADKFAVGYVHNLSKRTALYATAAFIKNKNGANLNANNSFSGNSPQFTNTFLLAPGGSYQADKAYGYDFGIRHAF</sequence>
<keyword evidence="5" id="KW-0812">Transmembrane</keyword>
<proteinExistence type="predicted"/>
<dbReference type="Proteomes" id="UP001385892">
    <property type="component" value="Unassembled WGS sequence"/>
</dbReference>
<dbReference type="CDD" id="cd00342">
    <property type="entry name" value="gram_neg_porins"/>
    <property type="match status" value="1"/>
</dbReference>
<evidence type="ECO:0000313" key="13">
    <source>
        <dbReference type="EMBL" id="MEJ8846609.1"/>
    </source>
</evidence>
<keyword evidence="10" id="KW-0998">Cell outer membrane</keyword>
<evidence type="ECO:0000256" key="7">
    <source>
        <dbReference type="ARBA" id="ARBA00023065"/>
    </source>
</evidence>
<keyword evidence="6 11" id="KW-0732">Signal</keyword>
<feature type="domain" description="Porin" evidence="12">
    <location>
        <begin position="7"/>
        <end position="401"/>
    </location>
</feature>
<dbReference type="EMBL" id="JBBKZT010000003">
    <property type="protein sequence ID" value="MEJ8846609.1"/>
    <property type="molecule type" value="Genomic_DNA"/>
</dbReference>
<comment type="subunit">
    <text evidence="2">Homotrimer.</text>
</comment>
<keyword evidence="3" id="KW-0813">Transport</keyword>
<dbReference type="PANTHER" id="PTHR34501:SF9">
    <property type="entry name" value="MAJOR OUTER MEMBRANE PROTEIN P.IA"/>
    <property type="match status" value="1"/>
</dbReference>
<reference evidence="13 14" key="1">
    <citation type="submission" date="2024-03" db="EMBL/GenBank/DDBJ databases">
        <title>Novel species of the genus Variovorax.</title>
        <authorList>
            <person name="Liu Q."/>
            <person name="Xin Y.-H."/>
        </authorList>
    </citation>
    <scope>NUCLEOTIDE SEQUENCE [LARGE SCALE GENOMIC DNA]</scope>
    <source>
        <strain evidence="13 14">KACC 18900</strain>
    </source>
</reference>
<dbReference type="Pfam" id="PF13609">
    <property type="entry name" value="Porin_4"/>
    <property type="match status" value="1"/>
</dbReference>
<feature type="chain" id="PRO_5047260495" evidence="11">
    <location>
        <begin position="20"/>
        <end position="446"/>
    </location>
</feature>
<dbReference type="Gene3D" id="2.40.160.10">
    <property type="entry name" value="Porin"/>
    <property type="match status" value="1"/>
</dbReference>
<evidence type="ECO:0000256" key="1">
    <source>
        <dbReference type="ARBA" id="ARBA00004571"/>
    </source>
</evidence>
<dbReference type="InterPro" id="IPR033900">
    <property type="entry name" value="Gram_neg_porin_domain"/>
</dbReference>
<gene>
    <name evidence="13" type="ORF">WKW82_08115</name>
</gene>
<evidence type="ECO:0000256" key="6">
    <source>
        <dbReference type="ARBA" id="ARBA00022729"/>
    </source>
</evidence>
<evidence type="ECO:0000256" key="10">
    <source>
        <dbReference type="ARBA" id="ARBA00023237"/>
    </source>
</evidence>
<keyword evidence="8" id="KW-0626">Porin</keyword>
<dbReference type="InterPro" id="IPR002299">
    <property type="entry name" value="Porin_Neis"/>
</dbReference>
<evidence type="ECO:0000256" key="2">
    <source>
        <dbReference type="ARBA" id="ARBA00011233"/>
    </source>
</evidence>
<comment type="subcellular location">
    <subcellularLocation>
        <location evidence="1">Cell outer membrane</location>
        <topology evidence="1">Multi-pass membrane protein</topology>
    </subcellularLocation>
</comment>
<feature type="signal peptide" evidence="11">
    <location>
        <begin position="1"/>
        <end position="19"/>
    </location>
</feature>
<dbReference type="RefSeq" id="WP_340341755.1">
    <property type="nucleotide sequence ID" value="NZ_JBBKZT010000003.1"/>
</dbReference>
<keyword evidence="14" id="KW-1185">Reference proteome</keyword>
<evidence type="ECO:0000256" key="3">
    <source>
        <dbReference type="ARBA" id="ARBA00022448"/>
    </source>
</evidence>
<organism evidence="13 14">
    <name type="scientific">Variovorax rhizosphaerae</name>
    <dbReference type="NCBI Taxonomy" id="1836200"/>
    <lineage>
        <taxon>Bacteria</taxon>
        <taxon>Pseudomonadati</taxon>
        <taxon>Pseudomonadota</taxon>
        <taxon>Betaproteobacteria</taxon>
        <taxon>Burkholderiales</taxon>
        <taxon>Comamonadaceae</taxon>
        <taxon>Variovorax</taxon>
    </lineage>
</organism>
<dbReference type="SUPFAM" id="SSF56935">
    <property type="entry name" value="Porins"/>
    <property type="match status" value="1"/>
</dbReference>
<evidence type="ECO:0000256" key="8">
    <source>
        <dbReference type="ARBA" id="ARBA00023114"/>
    </source>
</evidence>